<dbReference type="PRINTS" id="PR00176">
    <property type="entry name" value="NANEUSMPORT"/>
</dbReference>
<keyword evidence="2 6" id="KW-0813">Transport</keyword>
<dbReference type="AlphaFoldDB" id="A0A3P3W2F5"/>
<name>A0A3P3W2F5_9MICO</name>
<feature type="transmembrane region" description="Helical" evidence="8">
    <location>
        <begin position="332"/>
        <end position="357"/>
    </location>
</feature>
<comment type="similarity">
    <text evidence="6">Belongs to the sodium:neurotransmitter symporter (SNF) (TC 2.A.22) family.</text>
</comment>
<feature type="transmembrane region" description="Helical" evidence="8">
    <location>
        <begin position="369"/>
        <end position="393"/>
    </location>
</feature>
<evidence type="ECO:0000256" key="4">
    <source>
        <dbReference type="ARBA" id="ARBA00022989"/>
    </source>
</evidence>
<dbReference type="CDD" id="cd10334">
    <property type="entry name" value="SLC6sbd_u1"/>
    <property type="match status" value="1"/>
</dbReference>
<organism evidence="9 10">
    <name type="scientific">Gulosibacter macacae</name>
    <dbReference type="NCBI Taxonomy" id="2488791"/>
    <lineage>
        <taxon>Bacteria</taxon>
        <taxon>Bacillati</taxon>
        <taxon>Actinomycetota</taxon>
        <taxon>Actinomycetes</taxon>
        <taxon>Micrococcales</taxon>
        <taxon>Microbacteriaceae</taxon>
        <taxon>Gulosibacter</taxon>
    </lineage>
</organism>
<evidence type="ECO:0000313" key="9">
    <source>
        <dbReference type="EMBL" id="RRJ88647.1"/>
    </source>
</evidence>
<feature type="transmembrane region" description="Helical" evidence="8">
    <location>
        <begin position="53"/>
        <end position="76"/>
    </location>
</feature>
<proteinExistence type="inferred from homology"/>
<gene>
    <name evidence="9" type="ORF">EG850_00415</name>
</gene>
<sequence>MAANTDHAPQPRAKRDMFSSRNIFILAAIGSAVGLGNIWRFPYVAYDNGGGAFIIPYLIALLCAGLPLLLFDYAIGHRYGGSAPLSFARVQKWMESVGWWQVLVCVIIGIYYAVIVAWALMYTIFSFNKAWESNAEGPGAFLFGDFLQLGDVGVSFDFVPGVLIPHALVWVAVFVIIALGVKRGIAAANIVFLPLLMIMFLALVVQSLFLPGAADGLNALFTPDWGALANPGVWAAAVGQIFFSLSIGFGIMVTYSSYLKRRSDLAGSGAVVGFANSSFEILAGIGVFAALGFMANAAGTGVEDVAGAGIGLAFVAFPTIISQAPFGELIGVLFFGSLLFAGLTSMISIIEVVVAGVRDKLNLTRLQATIAVVVPMAIISLLLFPTASGLYVLDVLDEFVNKFGILAGALVSVIGVAWVARRIPTLSRHLTSVSSIPAGRWWQILISVVVPLALTGILVSEVVTKISEPYGGGDYPTWFLGVFGWGMSALLVVLGIVLAMLPWPKAIRTTFDEQAADDEIRAVMEGWTDDKSPADPDSNPKYDLKETDA</sequence>
<dbReference type="EMBL" id="RQVS01000001">
    <property type="protein sequence ID" value="RRJ88647.1"/>
    <property type="molecule type" value="Genomic_DNA"/>
</dbReference>
<keyword evidence="4 8" id="KW-1133">Transmembrane helix</keyword>
<dbReference type="NCBIfam" id="NF037979">
    <property type="entry name" value="Na_transp"/>
    <property type="match status" value="1"/>
</dbReference>
<dbReference type="PANTHER" id="PTHR42948">
    <property type="entry name" value="TRANSPORTER"/>
    <property type="match status" value="1"/>
</dbReference>
<feature type="transmembrane region" description="Helical" evidence="8">
    <location>
        <begin position="97"/>
        <end position="125"/>
    </location>
</feature>
<comment type="caution">
    <text evidence="9">The sequence shown here is derived from an EMBL/GenBank/DDBJ whole genome shotgun (WGS) entry which is preliminary data.</text>
</comment>
<evidence type="ECO:0000313" key="10">
    <source>
        <dbReference type="Proteomes" id="UP000274391"/>
    </source>
</evidence>
<dbReference type="PROSITE" id="PS50267">
    <property type="entry name" value="NA_NEUROTRAN_SYMP_3"/>
    <property type="match status" value="1"/>
</dbReference>
<dbReference type="PROSITE" id="PS00610">
    <property type="entry name" value="NA_NEUROTRAN_SYMP_1"/>
    <property type="match status" value="1"/>
</dbReference>
<evidence type="ECO:0000256" key="6">
    <source>
        <dbReference type="RuleBase" id="RU003732"/>
    </source>
</evidence>
<evidence type="ECO:0000256" key="8">
    <source>
        <dbReference type="SAM" id="Phobius"/>
    </source>
</evidence>
<feature type="transmembrane region" description="Helical" evidence="8">
    <location>
        <begin position="270"/>
        <end position="295"/>
    </location>
</feature>
<dbReference type="GO" id="GO:0015293">
    <property type="term" value="F:symporter activity"/>
    <property type="evidence" value="ECO:0007669"/>
    <property type="project" value="UniProtKB-KW"/>
</dbReference>
<evidence type="ECO:0000256" key="7">
    <source>
        <dbReference type="SAM" id="MobiDB-lite"/>
    </source>
</evidence>
<feature type="region of interest" description="Disordered" evidence="7">
    <location>
        <begin position="525"/>
        <end position="549"/>
    </location>
</feature>
<feature type="transmembrane region" description="Helical" evidence="8">
    <location>
        <begin position="22"/>
        <end position="41"/>
    </location>
</feature>
<dbReference type="SUPFAM" id="SSF161070">
    <property type="entry name" value="SNF-like"/>
    <property type="match status" value="1"/>
</dbReference>
<evidence type="ECO:0000256" key="3">
    <source>
        <dbReference type="ARBA" id="ARBA00022692"/>
    </source>
</evidence>
<keyword evidence="6" id="KW-0769">Symport</keyword>
<accession>A0A3P3W2F5</accession>
<dbReference type="PANTHER" id="PTHR42948:SF1">
    <property type="entry name" value="TRANSPORTER"/>
    <property type="match status" value="1"/>
</dbReference>
<dbReference type="Proteomes" id="UP000274391">
    <property type="component" value="Unassembled WGS sequence"/>
</dbReference>
<feature type="transmembrane region" description="Helical" evidence="8">
    <location>
        <begin position="441"/>
        <end position="459"/>
    </location>
</feature>
<dbReference type="OrthoDB" id="9762833at2"/>
<feature type="transmembrane region" description="Helical" evidence="8">
    <location>
        <begin position="233"/>
        <end position="258"/>
    </location>
</feature>
<dbReference type="RefSeq" id="WP_124968738.1">
    <property type="nucleotide sequence ID" value="NZ_RQVS01000001.1"/>
</dbReference>
<dbReference type="InterPro" id="IPR037272">
    <property type="entry name" value="SNS_sf"/>
</dbReference>
<dbReference type="InterPro" id="IPR000175">
    <property type="entry name" value="Na/ntran_symport"/>
</dbReference>
<feature type="transmembrane region" description="Helical" evidence="8">
    <location>
        <begin position="479"/>
        <end position="501"/>
    </location>
</feature>
<comment type="subcellular location">
    <subcellularLocation>
        <location evidence="1">Membrane</location>
        <topology evidence="1">Multi-pass membrane protein</topology>
    </subcellularLocation>
</comment>
<feature type="transmembrane region" description="Helical" evidence="8">
    <location>
        <begin position="158"/>
        <end position="179"/>
    </location>
</feature>
<protein>
    <recommendedName>
        <fullName evidence="6">Transporter</fullName>
    </recommendedName>
</protein>
<evidence type="ECO:0000256" key="2">
    <source>
        <dbReference type="ARBA" id="ARBA00022448"/>
    </source>
</evidence>
<dbReference type="Pfam" id="PF00209">
    <property type="entry name" value="SNF"/>
    <property type="match status" value="2"/>
</dbReference>
<evidence type="ECO:0000256" key="1">
    <source>
        <dbReference type="ARBA" id="ARBA00004141"/>
    </source>
</evidence>
<feature type="transmembrane region" description="Helical" evidence="8">
    <location>
        <begin position="399"/>
        <end position="420"/>
    </location>
</feature>
<keyword evidence="3 6" id="KW-0812">Transmembrane</keyword>
<feature type="transmembrane region" description="Helical" evidence="8">
    <location>
        <begin position="191"/>
        <end position="213"/>
    </location>
</feature>
<dbReference type="GO" id="GO:0016020">
    <property type="term" value="C:membrane"/>
    <property type="evidence" value="ECO:0007669"/>
    <property type="project" value="UniProtKB-SubCell"/>
</dbReference>
<evidence type="ECO:0000256" key="5">
    <source>
        <dbReference type="ARBA" id="ARBA00023136"/>
    </source>
</evidence>
<keyword evidence="5 8" id="KW-0472">Membrane</keyword>
<keyword evidence="10" id="KW-1185">Reference proteome</keyword>
<reference evidence="9 10" key="1">
    <citation type="submission" date="2018-11" db="EMBL/GenBank/DDBJ databases">
        <title>YIM 102482-1 draft genome.</title>
        <authorList>
            <person name="Li G."/>
            <person name="Jiang Y."/>
        </authorList>
    </citation>
    <scope>NUCLEOTIDE SEQUENCE [LARGE SCALE GENOMIC DNA]</scope>
    <source>
        <strain evidence="9 10">YIM 102482-1</strain>
    </source>
</reference>